<accession>A0ABR2AVM0</accession>
<keyword evidence="3" id="KW-1185">Reference proteome</keyword>
<gene>
    <name evidence="2" type="ORF">V6N12_001375</name>
</gene>
<organism evidence="2 3">
    <name type="scientific">Hibiscus sabdariffa</name>
    <name type="common">roselle</name>
    <dbReference type="NCBI Taxonomy" id="183260"/>
    <lineage>
        <taxon>Eukaryota</taxon>
        <taxon>Viridiplantae</taxon>
        <taxon>Streptophyta</taxon>
        <taxon>Embryophyta</taxon>
        <taxon>Tracheophyta</taxon>
        <taxon>Spermatophyta</taxon>
        <taxon>Magnoliopsida</taxon>
        <taxon>eudicotyledons</taxon>
        <taxon>Gunneridae</taxon>
        <taxon>Pentapetalae</taxon>
        <taxon>rosids</taxon>
        <taxon>malvids</taxon>
        <taxon>Malvales</taxon>
        <taxon>Malvaceae</taxon>
        <taxon>Malvoideae</taxon>
        <taxon>Hibiscus</taxon>
    </lineage>
</organism>
<evidence type="ECO:0000313" key="3">
    <source>
        <dbReference type="Proteomes" id="UP001472677"/>
    </source>
</evidence>
<dbReference type="Proteomes" id="UP001472677">
    <property type="component" value="Unassembled WGS sequence"/>
</dbReference>
<evidence type="ECO:0000313" key="2">
    <source>
        <dbReference type="EMBL" id="KAK8498017.1"/>
    </source>
</evidence>
<sequence length="356" mass="39092">MSQFCNTAEASPNIKSIVPYGEGQKEPDSNVICGEPSYIPTLEGATQGHTTVPTEVIGKAALGVNYEANGDDGCSVGESVEGASGLVNTNRLEGGFRKENTKRIKGHVDDELLWKYNQCLVNLVLEESSSKEIVSKNCSDASPGKNVVDSDDTLNVLFMGKKDLSKRDDIENSNLKSPRNSGSPPMNDISNGGADELGVKSDLSENGVVSSSDKVMEDILAMGFNKGDLENEAGPTLELLNKENDYFKSNKQRSNNVTGSESCINEWMQRLNKLENDLDMVGHKEKILTELKVCKKQLWDNLRVHEESVKQKSCFKWLRSGDENSAFFHRAIKIRGVDKECVLVTLEAASVEHRVV</sequence>
<protein>
    <submittedName>
        <fullName evidence="2">Uncharacterized protein</fullName>
    </submittedName>
</protein>
<comment type="caution">
    <text evidence="2">The sequence shown here is derived from an EMBL/GenBank/DDBJ whole genome shotgun (WGS) entry which is preliminary data.</text>
</comment>
<proteinExistence type="predicted"/>
<feature type="compositionally biased region" description="Polar residues" evidence="1">
    <location>
        <begin position="172"/>
        <end position="190"/>
    </location>
</feature>
<name>A0ABR2AVM0_9ROSI</name>
<dbReference type="EMBL" id="JBBPBM010000282">
    <property type="protein sequence ID" value="KAK8498017.1"/>
    <property type="molecule type" value="Genomic_DNA"/>
</dbReference>
<evidence type="ECO:0000256" key="1">
    <source>
        <dbReference type="SAM" id="MobiDB-lite"/>
    </source>
</evidence>
<reference evidence="2 3" key="1">
    <citation type="journal article" date="2024" name="G3 (Bethesda)">
        <title>Genome assembly of Hibiscus sabdariffa L. provides insights into metabolisms of medicinal natural products.</title>
        <authorList>
            <person name="Kim T."/>
        </authorList>
    </citation>
    <scope>NUCLEOTIDE SEQUENCE [LARGE SCALE GENOMIC DNA]</scope>
    <source>
        <strain evidence="2">TK-2024</strain>
        <tissue evidence="2">Old leaves</tissue>
    </source>
</reference>
<feature type="region of interest" description="Disordered" evidence="1">
    <location>
        <begin position="168"/>
        <end position="196"/>
    </location>
</feature>